<dbReference type="AlphaFoldDB" id="A6NYM7"/>
<name>A6NYM7_9FIRM</name>
<evidence type="ECO:0000313" key="1">
    <source>
        <dbReference type="EMBL" id="EDM98526.1"/>
    </source>
</evidence>
<keyword evidence="2" id="KW-1185">Reference proteome</keyword>
<evidence type="ECO:0000313" key="2">
    <source>
        <dbReference type="Proteomes" id="UP000003639"/>
    </source>
</evidence>
<dbReference type="Proteomes" id="UP000003639">
    <property type="component" value="Unassembled WGS sequence"/>
</dbReference>
<gene>
    <name evidence="1" type="ORF">BACCAP_03328</name>
</gene>
<proteinExistence type="predicted"/>
<accession>A6NYM7</accession>
<reference evidence="1 2" key="1">
    <citation type="submission" date="2007-04" db="EMBL/GenBank/DDBJ databases">
        <authorList>
            <person name="Fulton L."/>
            <person name="Clifton S."/>
            <person name="Fulton B."/>
            <person name="Xu J."/>
            <person name="Minx P."/>
            <person name="Pepin K.H."/>
            <person name="Johnson M."/>
            <person name="Thiruvilangam P."/>
            <person name="Bhonagiri V."/>
            <person name="Nash W.E."/>
            <person name="Mardis E.R."/>
            <person name="Wilson R.K."/>
        </authorList>
    </citation>
    <scope>NUCLEOTIDE SEQUENCE [LARGE SCALE GENOMIC DNA]</scope>
    <source>
        <strain evidence="1 2">ATCC 29799</strain>
    </source>
</reference>
<reference evidence="1 2" key="2">
    <citation type="submission" date="2007-06" db="EMBL/GenBank/DDBJ databases">
        <title>Draft genome sequence of Pseudoflavonifractor capillosus ATCC 29799.</title>
        <authorList>
            <person name="Sudarsanam P."/>
            <person name="Ley R."/>
            <person name="Guruge J."/>
            <person name="Turnbaugh P.J."/>
            <person name="Mahowald M."/>
            <person name="Liep D."/>
            <person name="Gordon J."/>
        </authorList>
    </citation>
    <scope>NUCLEOTIDE SEQUENCE [LARGE SCALE GENOMIC DNA]</scope>
    <source>
        <strain evidence="1 2">ATCC 29799</strain>
    </source>
</reference>
<comment type="caution">
    <text evidence="1">The sequence shown here is derived from an EMBL/GenBank/DDBJ whole genome shotgun (WGS) entry which is preliminary data.</text>
</comment>
<organism evidence="1 2">
    <name type="scientific">Pseudoflavonifractor capillosus ATCC 29799</name>
    <dbReference type="NCBI Taxonomy" id="411467"/>
    <lineage>
        <taxon>Bacteria</taxon>
        <taxon>Bacillati</taxon>
        <taxon>Bacillota</taxon>
        <taxon>Clostridia</taxon>
        <taxon>Eubacteriales</taxon>
        <taxon>Oscillospiraceae</taxon>
        <taxon>Pseudoflavonifractor</taxon>
    </lineage>
</organism>
<sequence length="36" mass="4158">MLRWVCVYMTPSMKKNAGLTPGWRLSGVPIFDKAFR</sequence>
<dbReference type="EMBL" id="AAXG02000032">
    <property type="protein sequence ID" value="EDM98526.1"/>
    <property type="molecule type" value="Genomic_DNA"/>
</dbReference>
<protein>
    <submittedName>
        <fullName evidence="1">Uncharacterized protein</fullName>
    </submittedName>
</protein>
<dbReference type="STRING" id="411467.BACCAP_03328"/>